<dbReference type="Proteomes" id="UP000190044">
    <property type="component" value="Unassembled WGS sequence"/>
</dbReference>
<dbReference type="InterPro" id="IPR024345">
    <property type="entry name" value="DNA_matur_Phage_T7-like"/>
</dbReference>
<keyword evidence="2" id="KW-1185">Reference proteome</keyword>
<name>A0A1T5BSL1_9SPHN</name>
<sequence length="77" mass="8397">MSRASENALDKLHELVAETLMAGLKAEQVSPQMIAQAIKFLKDNGVDAPASSKRVSNLEQALMELDPDDFELRAGLQ</sequence>
<organism evidence="1 2">
    <name type="scientific">Sphingopyxis flava</name>
    <dbReference type="NCBI Taxonomy" id="1507287"/>
    <lineage>
        <taxon>Bacteria</taxon>
        <taxon>Pseudomonadati</taxon>
        <taxon>Pseudomonadota</taxon>
        <taxon>Alphaproteobacteria</taxon>
        <taxon>Sphingomonadales</taxon>
        <taxon>Sphingomonadaceae</taxon>
        <taxon>Sphingopyxis</taxon>
    </lineage>
</organism>
<proteinExistence type="predicted"/>
<evidence type="ECO:0000313" key="1">
    <source>
        <dbReference type="EMBL" id="SKB49830.1"/>
    </source>
</evidence>
<protein>
    <submittedName>
        <fullName evidence="1">Uncharacterized protein</fullName>
    </submittedName>
</protein>
<dbReference type="OrthoDB" id="7510888at2"/>
<evidence type="ECO:0000313" key="2">
    <source>
        <dbReference type="Proteomes" id="UP000190044"/>
    </source>
</evidence>
<dbReference type="EMBL" id="FUYP01000007">
    <property type="protein sequence ID" value="SKB49830.1"/>
    <property type="molecule type" value="Genomic_DNA"/>
</dbReference>
<dbReference type="RefSeq" id="WP_079638096.1">
    <property type="nucleotide sequence ID" value="NZ_FUYP01000007.1"/>
</dbReference>
<dbReference type="Pfam" id="PF11123">
    <property type="entry name" value="DNA_Packaging_2"/>
    <property type="match status" value="1"/>
</dbReference>
<accession>A0A1T5BSL1</accession>
<gene>
    <name evidence="1" type="ORF">SAMN06295937_100779</name>
</gene>
<dbReference type="AlphaFoldDB" id="A0A1T5BSL1"/>
<reference evidence="2" key="1">
    <citation type="submission" date="2017-02" db="EMBL/GenBank/DDBJ databases">
        <authorList>
            <person name="Varghese N."/>
            <person name="Submissions S."/>
        </authorList>
    </citation>
    <scope>NUCLEOTIDE SEQUENCE [LARGE SCALE GENOMIC DNA]</scope>
    <source>
        <strain evidence="2">R11H</strain>
    </source>
</reference>